<keyword evidence="1" id="KW-0472">Membrane</keyword>
<protein>
    <recommendedName>
        <fullName evidence="4">DUF1772 domain-containing protein</fullName>
    </recommendedName>
</protein>
<evidence type="ECO:0000313" key="2">
    <source>
        <dbReference type="EMBL" id="VAZ84032.1"/>
    </source>
</evidence>
<dbReference type="Proteomes" id="UP000279331">
    <property type="component" value="Unassembled WGS sequence"/>
</dbReference>
<proteinExistence type="predicted"/>
<feature type="transmembrane region" description="Helical" evidence="1">
    <location>
        <begin position="87"/>
        <end position="109"/>
    </location>
</feature>
<dbReference type="EMBL" id="UPHL01000069">
    <property type="protein sequence ID" value="VAZ84032.1"/>
    <property type="molecule type" value="Genomic_DNA"/>
</dbReference>
<reference evidence="2 3" key="1">
    <citation type="submission" date="2018-09" db="EMBL/GenBank/DDBJ databases">
        <authorList>
            <person name="Tagini F."/>
        </authorList>
    </citation>
    <scope>NUCLEOTIDE SEQUENCE [LARGE SCALE GENOMIC DNA]</scope>
    <source>
        <strain evidence="2 3">MK42</strain>
    </source>
</reference>
<gene>
    <name evidence="2" type="ORF">LAUMK42_02851</name>
</gene>
<keyword evidence="1" id="KW-0812">Transmembrane</keyword>
<evidence type="ECO:0008006" key="4">
    <source>
        <dbReference type="Google" id="ProtNLM"/>
    </source>
</evidence>
<sequence length="157" mass="16973">MSVVAPLLTACGGFLLAVLWMDLIFDIQVLRYRHTSDQLPEPVLASIAGYYHRATTTSRPMSRLIALVMVILVGSLAFVAVRGPEPGWLVAASAVLAGIPVGLAAVHTVPRAVRLGKRVDGPAEQTRLARAICRDHLVCVGFMLVFLLLWLAYSVAR</sequence>
<accession>A0AB38UTH9</accession>
<feature type="transmembrane region" description="Helical" evidence="1">
    <location>
        <begin position="6"/>
        <end position="25"/>
    </location>
</feature>
<evidence type="ECO:0000256" key="1">
    <source>
        <dbReference type="SAM" id="Phobius"/>
    </source>
</evidence>
<keyword evidence="1" id="KW-1133">Transmembrane helix</keyword>
<evidence type="ECO:0000313" key="3">
    <source>
        <dbReference type="Proteomes" id="UP000279331"/>
    </source>
</evidence>
<dbReference type="AlphaFoldDB" id="A0AB38UTH9"/>
<feature type="transmembrane region" description="Helical" evidence="1">
    <location>
        <begin position="137"/>
        <end position="156"/>
    </location>
</feature>
<feature type="transmembrane region" description="Helical" evidence="1">
    <location>
        <begin position="64"/>
        <end position="81"/>
    </location>
</feature>
<comment type="caution">
    <text evidence="2">The sequence shown here is derived from an EMBL/GenBank/DDBJ whole genome shotgun (WGS) entry which is preliminary data.</text>
</comment>
<name>A0AB38UTH9_9MYCO</name>
<organism evidence="2 3">
    <name type="scientific">Mycobacterium persicum</name>
    <dbReference type="NCBI Taxonomy" id="1487726"/>
    <lineage>
        <taxon>Bacteria</taxon>
        <taxon>Bacillati</taxon>
        <taxon>Actinomycetota</taxon>
        <taxon>Actinomycetes</taxon>
        <taxon>Mycobacteriales</taxon>
        <taxon>Mycobacteriaceae</taxon>
        <taxon>Mycobacterium</taxon>
    </lineage>
</organism>